<evidence type="ECO:0000313" key="6">
    <source>
        <dbReference type="Proteomes" id="UP001249851"/>
    </source>
</evidence>
<dbReference type="AlphaFoldDB" id="A0AAD9PVY5"/>
<dbReference type="InterPro" id="IPR011989">
    <property type="entry name" value="ARM-like"/>
</dbReference>
<dbReference type="SMART" id="SM00025">
    <property type="entry name" value="Pumilio"/>
    <property type="match status" value="4"/>
</dbReference>
<dbReference type="GO" id="GO:0005730">
    <property type="term" value="C:nucleolus"/>
    <property type="evidence" value="ECO:0007669"/>
    <property type="project" value="TreeGrafter"/>
</dbReference>
<dbReference type="SUPFAM" id="SSF48371">
    <property type="entry name" value="ARM repeat"/>
    <property type="match status" value="1"/>
</dbReference>
<dbReference type="GO" id="GO:0003729">
    <property type="term" value="F:mRNA binding"/>
    <property type="evidence" value="ECO:0007669"/>
    <property type="project" value="TreeGrafter"/>
</dbReference>
<dbReference type="PANTHER" id="PTHR13389">
    <property type="entry name" value="PUMILIO HOMOLOG 3"/>
    <property type="match status" value="1"/>
</dbReference>
<sequence>MYGMFLEPLGNFNGRLKRKAKGKSEDKLKVKPKKFKKDTKAETFSGGKRKANSEEDGGNKVVKEKKRKSEEQQEGGKKTFSQLGKGKKKIGGKFDKGNKKWTGKGKFNSIKTKKQHSAAGSAEKPNIWQMKKKERKQFRRQQDQNYALLHDLNKIYETLRRTKEQRDLITKSFYGEVRRFEASSVLETIYSDYADLEQKAFLVQEFYAADFAFFKEMVDIVKDSAVLILHTHDGARVAMQCFWLGTAKDRKSLIKSFKTYYAKICKEEFGHLVLLALLDSVDDTVLVKKIVFSEIQSNLKELALDTYGRKVLIYLLCPRSPAYFHPTIVELLKKGDENTTSKKDTEQRQRELLEGMSPALLQLVEENLQELIFDKGGCQLLLAALLKCTGDLTPAMVAIAKLADKDLDPESAEEDHVIKSAAVLFSNVLLEYIDPGKLFEWCKVNRGAFVVASLLESSVPGVSKTVRNRLLPRVAKLKKYDSKGVAVVLKLLSS</sequence>
<feature type="compositionally biased region" description="Basic and acidic residues" evidence="3">
    <location>
        <begin position="51"/>
        <end position="77"/>
    </location>
</feature>
<evidence type="ECO:0000259" key="4">
    <source>
        <dbReference type="Pfam" id="PF08144"/>
    </source>
</evidence>
<reference evidence="5" key="2">
    <citation type="journal article" date="2023" name="Science">
        <title>Genomic signatures of disease resistance in endangered staghorn corals.</title>
        <authorList>
            <person name="Vollmer S.V."/>
            <person name="Selwyn J.D."/>
            <person name="Despard B.A."/>
            <person name="Roesel C.L."/>
        </authorList>
    </citation>
    <scope>NUCLEOTIDE SEQUENCE</scope>
    <source>
        <strain evidence="5">K2</strain>
    </source>
</reference>
<dbReference type="EMBL" id="JARQWQ010000116">
    <property type="protein sequence ID" value="KAK2550064.1"/>
    <property type="molecule type" value="Genomic_DNA"/>
</dbReference>
<accession>A0AAD9PVY5</accession>
<dbReference type="InterPro" id="IPR016024">
    <property type="entry name" value="ARM-type_fold"/>
</dbReference>
<comment type="caution">
    <text evidence="5">The sequence shown here is derived from an EMBL/GenBank/DDBJ whole genome shotgun (WGS) entry which is preliminary data.</text>
</comment>
<dbReference type="InterPro" id="IPR040059">
    <property type="entry name" value="PUM3"/>
</dbReference>
<dbReference type="PANTHER" id="PTHR13389:SF0">
    <property type="entry name" value="PUMILIO HOMOLOG 3"/>
    <property type="match status" value="1"/>
</dbReference>
<feature type="region of interest" description="Disordered" evidence="3">
    <location>
        <begin position="17"/>
        <end position="123"/>
    </location>
</feature>
<evidence type="ECO:0000313" key="5">
    <source>
        <dbReference type="EMBL" id="KAK2550064.1"/>
    </source>
</evidence>
<proteinExistence type="predicted"/>
<dbReference type="Gene3D" id="1.25.10.10">
    <property type="entry name" value="Leucine-rich Repeat Variant"/>
    <property type="match status" value="1"/>
</dbReference>
<gene>
    <name evidence="5" type="ORF">P5673_029396</name>
</gene>
<protein>
    <submittedName>
        <fullName evidence="5">Pumilio-like protein 3</fullName>
    </submittedName>
</protein>
<reference evidence="5" key="1">
    <citation type="journal article" date="2023" name="G3 (Bethesda)">
        <title>Whole genome assembly and annotation of the endangered Caribbean coral Acropora cervicornis.</title>
        <authorList>
            <person name="Selwyn J.D."/>
            <person name="Vollmer S.V."/>
        </authorList>
    </citation>
    <scope>NUCLEOTIDE SEQUENCE</scope>
    <source>
        <strain evidence="5">K2</strain>
    </source>
</reference>
<dbReference type="InterPro" id="IPR001313">
    <property type="entry name" value="Pumilio_RNA-bd_rpt"/>
</dbReference>
<dbReference type="Pfam" id="PF08144">
    <property type="entry name" value="CPL"/>
    <property type="match status" value="1"/>
</dbReference>
<keyword evidence="2" id="KW-0694">RNA-binding</keyword>
<evidence type="ECO:0000256" key="2">
    <source>
        <dbReference type="ARBA" id="ARBA00022884"/>
    </source>
</evidence>
<evidence type="ECO:0000256" key="3">
    <source>
        <dbReference type="SAM" id="MobiDB-lite"/>
    </source>
</evidence>
<dbReference type="InterPro" id="IPR012959">
    <property type="entry name" value="CPL_dom"/>
</dbReference>
<dbReference type="Proteomes" id="UP001249851">
    <property type="component" value="Unassembled WGS sequence"/>
</dbReference>
<feature type="domain" description="CPL" evidence="4">
    <location>
        <begin position="305"/>
        <end position="422"/>
    </location>
</feature>
<organism evidence="5 6">
    <name type="scientific">Acropora cervicornis</name>
    <name type="common">Staghorn coral</name>
    <dbReference type="NCBI Taxonomy" id="6130"/>
    <lineage>
        <taxon>Eukaryota</taxon>
        <taxon>Metazoa</taxon>
        <taxon>Cnidaria</taxon>
        <taxon>Anthozoa</taxon>
        <taxon>Hexacorallia</taxon>
        <taxon>Scleractinia</taxon>
        <taxon>Astrocoeniina</taxon>
        <taxon>Acroporidae</taxon>
        <taxon>Acropora</taxon>
    </lineage>
</organism>
<evidence type="ECO:0000256" key="1">
    <source>
        <dbReference type="ARBA" id="ARBA00022737"/>
    </source>
</evidence>
<keyword evidence="6" id="KW-1185">Reference proteome</keyword>
<dbReference type="GO" id="GO:0006417">
    <property type="term" value="P:regulation of translation"/>
    <property type="evidence" value="ECO:0007669"/>
    <property type="project" value="TreeGrafter"/>
</dbReference>
<name>A0AAD9PVY5_ACRCE</name>
<keyword evidence="1" id="KW-0677">Repeat</keyword>